<proteinExistence type="predicted"/>
<organism evidence="1 2">
    <name type="scientific">Peribacillus glennii</name>
    <dbReference type="NCBI Taxonomy" id="2303991"/>
    <lineage>
        <taxon>Bacteria</taxon>
        <taxon>Bacillati</taxon>
        <taxon>Bacillota</taxon>
        <taxon>Bacilli</taxon>
        <taxon>Bacillales</taxon>
        <taxon>Bacillaceae</taxon>
        <taxon>Peribacillus</taxon>
    </lineage>
</organism>
<dbReference type="RefSeq" id="WP_117324428.1">
    <property type="nucleotide sequence ID" value="NZ_QVTD01000022.1"/>
</dbReference>
<evidence type="ECO:0000313" key="2">
    <source>
        <dbReference type="Proteomes" id="UP000262939"/>
    </source>
</evidence>
<gene>
    <name evidence="1" type="ORF">D0466_20795</name>
</gene>
<accession>A0A372L7U8</accession>
<dbReference type="EMBL" id="QVTD01000022">
    <property type="protein sequence ID" value="RFU60791.1"/>
    <property type="molecule type" value="Genomic_DNA"/>
</dbReference>
<keyword evidence="2" id="KW-1185">Reference proteome</keyword>
<name>A0A372L7U8_9BACI</name>
<dbReference type="Proteomes" id="UP000262939">
    <property type="component" value="Unassembled WGS sequence"/>
</dbReference>
<comment type="caution">
    <text evidence="1">The sequence shown here is derived from an EMBL/GenBank/DDBJ whole genome shotgun (WGS) entry which is preliminary data.</text>
</comment>
<protein>
    <submittedName>
        <fullName evidence="1">Uncharacterized protein</fullName>
    </submittedName>
</protein>
<reference evidence="1 2" key="1">
    <citation type="submission" date="2018-08" db="EMBL/GenBank/DDBJ databases">
        <title>Bacillus chawlae sp. nov., Bacillus glennii sp. nov., and Bacillus saganii sp. nov. Isolated from the Vehicle Assembly Building at Kennedy Space Center where the Viking Spacecraft were Assembled.</title>
        <authorList>
            <person name="Seuylemezian A."/>
            <person name="Vaishampayan P."/>
        </authorList>
    </citation>
    <scope>NUCLEOTIDE SEQUENCE [LARGE SCALE GENOMIC DNA]</scope>
    <source>
        <strain evidence="1 2">V44-8</strain>
    </source>
</reference>
<sequence>MSAFPPNYLSQEKEFLGKLTIWAGSSKGQSVVNMASSSKKKAQKELTVYSYSNKTNVQTYWGKGEIPNPLRLIQNEDAYTVGYPITVNAAKNQGVLLRISIKQLFSYKR</sequence>
<dbReference type="OrthoDB" id="2079255at2"/>
<evidence type="ECO:0000313" key="1">
    <source>
        <dbReference type="EMBL" id="RFU60791.1"/>
    </source>
</evidence>
<dbReference type="AlphaFoldDB" id="A0A372L7U8"/>